<evidence type="ECO:0000313" key="10">
    <source>
        <dbReference type="Proteomes" id="UP000580910"/>
    </source>
</evidence>
<feature type="transmembrane region" description="Helical" evidence="7">
    <location>
        <begin position="6"/>
        <end position="26"/>
    </location>
</feature>
<gene>
    <name evidence="9" type="ORF">FB382_000847</name>
</gene>
<evidence type="ECO:0000256" key="5">
    <source>
        <dbReference type="ARBA" id="ARBA00023098"/>
    </source>
</evidence>
<sequence length="286" mass="32873">MFDLILHAIPVFVVCLVLEALSFHFLPDDDGIGYERRDSMTSLSMGLGNVVVNAGWKLVVLAAYAATYLLAPVHLPADNPLTWVALFLADDLAYYWYHRTHHTIRVFWASHVVHHSSEFYNLSTALRQPWTPFSSVVFWLPLALAGFAPWMILLQQSVSLLYQFFLHTERVHRLWAPLELVLNTPSHHRVHHGSQAAYLDRNYGGILIVWDRVFGTFEPEGERVVYGLTTNIRTFNPARVAFHEFAAIARDVRRATRWRDRWGYVVRHPGWSPAESPRDPMSDLVS</sequence>
<accession>A0A7W3P8N0</accession>
<dbReference type="PANTHER" id="PTHR21624:SF1">
    <property type="entry name" value="ALKYLGLYCEROL MONOOXYGENASE"/>
    <property type="match status" value="1"/>
</dbReference>
<dbReference type="AlphaFoldDB" id="A0A7W3P8N0"/>
<dbReference type="GO" id="GO:0005506">
    <property type="term" value="F:iron ion binding"/>
    <property type="evidence" value="ECO:0007669"/>
    <property type="project" value="InterPro"/>
</dbReference>
<evidence type="ECO:0000256" key="1">
    <source>
        <dbReference type="ARBA" id="ARBA00004127"/>
    </source>
</evidence>
<dbReference type="GO" id="GO:0006643">
    <property type="term" value="P:membrane lipid metabolic process"/>
    <property type="evidence" value="ECO:0007669"/>
    <property type="project" value="TreeGrafter"/>
</dbReference>
<proteinExistence type="predicted"/>
<evidence type="ECO:0000259" key="8">
    <source>
        <dbReference type="Pfam" id="PF04116"/>
    </source>
</evidence>
<reference evidence="9 10" key="1">
    <citation type="submission" date="2020-07" db="EMBL/GenBank/DDBJ databases">
        <title>Sequencing the genomes of 1000 actinobacteria strains.</title>
        <authorList>
            <person name="Klenk H.-P."/>
        </authorList>
    </citation>
    <scope>NUCLEOTIDE SEQUENCE [LARGE SCALE GENOMIC DNA]</scope>
    <source>
        <strain evidence="9 10">DSM 21349</strain>
    </source>
</reference>
<keyword evidence="10" id="KW-1185">Reference proteome</keyword>
<evidence type="ECO:0000313" key="9">
    <source>
        <dbReference type="EMBL" id="MBA8802556.1"/>
    </source>
</evidence>
<evidence type="ECO:0000256" key="7">
    <source>
        <dbReference type="SAM" id="Phobius"/>
    </source>
</evidence>
<protein>
    <submittedName>
        <fullName evidence="9">Sterol desaturase/sphingolipid hydroxylase (Fatty acid hydroxylase superfamily)</fullName>
    </submittedName>
</protein>
<dbReference type="InterPro" id="IPR051689">
    <property type="entry name" value="Sterol_desaturase/TMEM195"/>
</dbReference>
<comment type="subcellular location">
    <subcellularLocation>
        <location evidence="1">Endomembrane system</location>
        <topology evidence="1">Multi-pass membrane protein</topology>
    </subcellularLocation>
</comment>
<dbReference type="RefSeq" id="WP_182537077.1">
    <property type="nucleotide sequence ID" value="NZ_JACGXA010000001.1"/>
</dbReference>
<organism evidence="9 10">
    <name type="scientific">Nocardioides ginsengisegetis</name>
    <dbReference type="NCBI Taxonomy" id="661491"/>
    <lineage>
        <taxon>Bacteria</taxon>
        <taxon>Bacillati</taxon>
        <taxon>Actinomycetota</taxon>
        <taxon>Actinomycetes</taxon>
        <taxon>Propionibacteriales</taxon>
        <taxon>Nocardioidaceae</taxon>
        <taxon>Nocardioides</taxon>
    </lineage>
</organism>
<evidence type="ECO:0000256" key="6">
    <source>
        <dbReference type="ARBA" id="ARBA00023136"/>
    </source>
</evidence>
<name>A0A7W3P8N0_9ACTN</name>
<dbReference type="Pfam" id="PF04116">
    <property type="entry name" value="FA_hydroxylase"/>
    <property type="match status" value="1"/>
</dbReference>
<dbReference type="GO" id="GO:0016020">
    <property type="term" value="C:membrane"/>
    <property type="evidence" value="ECO:0007669"/>
    <property type="project" value="GOC"/>
</dbReference>
<dbReference type="GO" id="GO:0008610">
    <property type="term" value="P:lipid biosynthetic process"/>
    <property type="evidence" value="ECO:0007669"/>
    <property type="project" value="InterPro"/>
</dbReference>
<dbReference type="PANTHER" id="PTHR21624">
    <property type="entry name" value="STEROL DESATURASE-RELATED PROTEIN"/>
    <property type="match status" value="1"/>
</dbReference>
<evidence type="ECO:0000256" key="3">
    <source>
        <dbReference type="ARBA" id="ARBA00022989"/>
    </source>
</evidence>
<feature type="transmembrane region" description="Helical" evidence="7">
    <location>
        <begin position="136"/>
        <end position="154"/>
    </location>
</feature>
<dbReference type="GO" id="GO:0012505">
    <property type="term" value="C:endomembrane system"/>
    <property type="evidence" value="ECO:0007669"/>
    <property type="project" value="UniProtKB-SubCell"/>
</dbReference>
<keyword evidence="2 7" id="KW-0812">Transmembrane</keyword>
<dbReference type="EMBL" id="JACGXA010000001">
    <property type="protein sequence ID" value="MBA8802556.1"/>
    <property type="molecule type" value="Genomic_DNA"/>
</dbReference>
<keyword evidence="3 7" id="KW-1133">Transmembrane helix</keyword>
<keyword evidence="5" id="KW-0443">Lipid metabolism</keyword>
<dbReference type="GO" id="GO:0050479">
    <property type="term" value="F:glyceryl-ether monooxygenase activity"/>
    <property type="evidence" value="ECO:0007669"/>
    <property type="project" value="TreeGrafter"/>
</dbReference>
<keyword evidence="4" id="KW-0560">Oxidoreductase</keyword>
<feature type="transmembrane region" description="Helical" evidence="7">
    <location>
        <begin position="47"/>
        <end position="71"/>
    </location>
</feature>
<comment type="caution">
    <text evidence="9">The sequence shown here is derived from an EMBL/GenBank/DDBJ whole genome shotgun (WGS) entry which is preliminary data.</text>
</comment>
<feature type="domain" description="Fatty acid hydroxylase" evidence="8">
    <location>
        <begin position="83"/>
        <end position="216"/>
    </location>
</feature>
<evidence type="ECO:0000256" key="4">
    <source>
        <dbReference type="ARBA" id="ARBA00023002"/>
    </source>
</evidence>
<keyword evidence="6 7" id="KW-0472">Membrane</keyword>
<evidence type="ECO:0000256" key="2">
    <source>
        <dbReference type="ARBA" id="ARBA00022692"/>
    </source>
</evidence>
<dbReference type="InterPro" id="IPR006694">
    <property type="entry name" value="Fatty_acid_hydroxylase"/>
</dbReference>
<dbReference type="Proteomes" id="UP000580910">
    <property type="component" value="Unassembled WGS sequence"/>
</dbReference>